<dbReference type="Proteomes" id="UP000793456">
    <property type="component" value="Chromosome XI"/>
</dbReference>
<organism evidence="1 2">
    <name type="scientific">Larimichthys crocea</name>
    <name type="common">Large yellow croaker</name>
    <name type="synonym">Pseudosciaena crocea</name>
    <dbReference type="NCBI Taxonomy" id="215358"/>
    <lineage>
        <taxon>Eukaryota</taxon>
        <taxon>Metazoa</taxon>
        <taxon>Chordata</taxon>
        <taxon>Craniata</taxon>
        <taxon>Vertebrata</taxon>
        <taxon>Euteleostomi</taxon>
        <taxon>Actinopterygii</taxon>
        <taxon>Neopterygii</taxon>
        <taxon>Teleostei</taxon>
        <taxon>Neoteleostei</taxon>
        <taxon>Acanthomorphata</taxon>
        <taxon>Eupercaria</taxon>
        <taxon>Sciaenidae</taxon>
        <taxon>Larimichthys</taxon>
    </lineage>
</organism>
<proteinExistence type="predicted"/>
<gene>
    <name evidence="1" type="ORF">E3U43_018180</name>
</gene>
<evidence type="ECO:0000313" key="2">
    <source>
        <dbReference type="Proteomes" id="UP000793456"/>
    </source>
</evidence>
<name>A0ACD3R127_LARCR</name>
<dbReference type="EMBL" id="CM011684">
    <property type="protein sequence ID" value="TMS13105.1"/>
    <property type="molecule type" value="Genomic_DNA"/>
</dbReference>
<evidence type="ECO:0000313" key="1">
    <source>
        <dbReference type="EMBL" id="TMS13105.1"/>
    </source>
</evidence>
<accession>A0ACD3R127</accession>
<reference evidence="1" key="1">
    <citation type="submission" date="2018-11" db="EMBL/GenBank/DDBJ databases">
        <title>The sequence and de novo assembly of Larimichthys crocea genome using PacBio and Hi-C technologies.</title>
        <authorList>
            <person name="Xu P."/>
            <person name="Chen B."/>
            <person name="Zhou Z."/>
            <person name="Ke Q."/>
            <person name="Wu Y."/>
            <person name="Bai H."/>
            <person name="Pu F."/>
        </authorList>
    </citation>
    <scope>NUCLEOTIDE SEQUENCE</scope>
    <source>
        <tissue evidence="1">Muscle</tissue>
    </source>
</reference>
<protein>
    <submittedName>
        <fullName evidence="1">Uncharacterized protein</fullName>
    </submittedName>
</protein>
<comment type="caution">
    <text evidence="1">The sequence shown here is derived from an EMBL/GenBank/DDBJ whole genome shotgun (WGS) entry which is preliminary data.</text>
</comment>
<sequence>MMDIVMITEDRDAIAQYGSLNAGVYVISVQDFLRDFWPQVQAAHELYTSISQALQEKESEASQKEYSEHLPAEVLEAGIKSGRYIKGTLNISKHRPQNEASIMTDGLSNKSTGEHDGDRAHGSFTAGPTNVSVLRSFPSVVSDLSRGVLVDGGKNRNRAVHGDVVVVELLAKSEWRGKVTDSDGGPGGGEGWRGKRESAYADR</sequence>
<keyword evidence="2" id="KW-1185">Reference proteome</keyword>